<keyword evidence="6" id="KW-1185">Reference proteome</keyword>
<name>A0A975G2P5_9CAUL</name>
<dbReference type="GO" id="GO:0000976">
    <property type="term" value="F:transcription cis-regulatory region binding"/>
    <property type="evidence" value="ECO:0007669"/>
    <property type="project" value="TreeGrafter"/>
</dbReference>
<dbReference type="RefSeq" id="WP_211939434.1">
    <property type="nucleotide sequence ID" value="NZ_CP073078.1"/>
</dbReference>
<dbReference type="Pfam" id="PF12833">
    <property type="entry name" value="HTH_18"/>
    <property type="match status" value="1"/>
</dbReference>
<dbReference type="Gene3D" id="1.10.10.60">
    <property type="entry name" value="Homeodomain-like"/>
    <property type="match status" value="1"/>
</dbReference>
<evidence type="ECO:0000259" key="4">
    <source>
        <dbReference type="PROSITE" id="PS01124"/>
    </source>
</evidence>
<evidence type="ECO:0000313" key="5">
    <source>
        <dbReference type="EMBL" id="QUD89382.1"/>
    </source>
</evidence>
<dbReference type="KEGG" id="caul:KCG34_05745"/>
<evidence type="ECO:0000256" key="1">
    <source>
        <dbReference type="ARBA" id="ARBA00023015"/>
    </source>
</evidence>
<dbReference type="AlphaFoldDB" id="A0A975G2P5"/>
<dbReference type="Pfam" id="PF12625">
    <property type="entry name" value="Arabinose_bd"/>
    <property type="match status" value="1"/>
</dbReference>
<dbReference type="PROSITE" id="PS01124">
    <property type="entry name" value="HTH_ARAC_FAMILY_2"/>
    <property type="match status" value="1"/>
</dbReference>
<dbReference type="SUPFAM" id="SSF46689">
    <property type="entry name" value="Homeodomain-like"/>
    <property type="match status" value="1"/>
</dbReference>
<dbReference type="PANTHER" id="PTHR47894">
    <property type="entry name" value="HTH-TYPE TRANSCRIPTIONAL REGULATOR GADX"/>
    <property type="match status" value="1"/>
</dbReference>
<keyword evidence="2" id="KW-0238">DNA-binding</keyword>
<keyword evidence="1" id="KW-0805">Transcription regulation</keyword>
<dbReference type="InterPro" id="IPR032687">
    <property type="entry name" value="AraC-type_N"/>
</dbReference>
<accession>A0A975G2P5</accession>
<proteinExistence type="predicted"/>
<dbReference type="GO" id="GO:0003700">
    <property type="term" value="F:DNA-binding transcription factor activity"/>
    <property type="evidence" value="ECO:0007669"/>
    <property type="project" value="InterPro"/>
</dbReference>
<dbReference type="GO" id="GO:0005829">
    <property type="term" value="C:cytosol"/>
    <property type="evidence" value="ECO:0007669"/>
    <property type="project" value="TreeGrafter"/>
</dbReference>
<dbReference type="Proteomes" id="UP000676409">
    <property type="component" value="Chromosome"/>
</dbReference>
<feature type="domain" description="HTH araC/xylS-type" evidence="4">
    <location>
        <begin position="249"/>
        <end position="347"/>
    </location>
</feature>
<dbReference type="SMART" id="SM00342">
    <property type="entry name" value="HTH_ARAC"/>
    <property type="match status" value="1"/>
</dbReference>
<sequence>MSVREIESTTKSGRPVSLRQRFLRAGILRAFVEAANLLSLDWAGLMRSAGIDPVVLDDQETRVPAAAVAQLLHLGVEASGRRDLPLVIAEVFQPSMLGPPVLWALRQATVAEGLEVYEDRLKSRNNSLLIKVERKGDLVLFQPLILDPELRNDSLDQDLVMGMCLRLLRWLLGEGWWPQTAYFSCPRPQDVSAHRRLFGEVVFDHGFSGMAIDAADLERPIQAADPGVMAVIQRHALANARSGGASAVDVMSEMIARLLPTGHCGIDQAAQRQGVDRRTIHRRLAAEGCSFTDLVERVRRELIAEEMSDQSRSLTRIAELLGFSSLSTFSRWHRHAYGVAARDVRKGRHPDLANAPRSSAA</sequence>
<gene>
    <name evidence="5" type="ORF">KCG34_05745</name>
</gene>
<dbReference type="PANTHER" id="PTHR47894:SF4">
    <property type="entry name" value="HTH-TYPE TRANSCRIPTIONAL REGULATOR GADX"/>
    <property type="match status" value="1"/>
</dbReference>
<dbReference type="EMBL" id="CP073078">
    <property type="protein sequence ID" value="QUD89382.1"/>
    <property type="molecule type" value="Genomic_DNA"/>
</dbReference>
<dbReference type="InterPro" id="IPR018060">
    <property type="entry name" value="HTH_AraC"/>
</dbReference>
<evidence type="ECO:0000313" key="6">
    <source>
        <dbReference type="Proteomes" id="UP000676409"/>
    </source>
</evidence>
<protein>
    <submittedName>
        <fullName evidence="5">AraC family transcriptional regulator</fullName>
    </submittedName>
</protein>
<organism evidence="5 6">
    <name type="scientific">Phenylobacterium montanum</name>
    <dbReference type="NCBI Taxonomy" id="2823693"/>
    <lineage>
        <taxon>Bacteria</taxon>
        <taxon>Pseudomonadati</taxon>
        <taxon>Pseudomonadota</taxon>
        <taxon>Alphaproteobacteria</taxon>
        <taxon>Caulobacterales</taxon>
        <taxon>Caulobacteraceae</taxon>
        <taxon>Phenylobacterium</taxon>
    </lineage>
</organism>
<evidence type="ECO:0000256" key="2">
    <source>
        <dbReference type="ARBA" id="ARBA00023125"/>
    </source>
</evidence>
<reference evidence="5" key="1">
    <citation type="submission" date="2021-04" db="EMBL/GenBank/DDBJ databases">
        <title>The complete genome sequence of Caulobacter sp. S6.</title>
        <authorList>
            <person name="Tang Y."/>
            <person name="Ouyang W."/>
            <person name="Liu Q."/>
            <person name="Huang B."/>
            <person name="Guo Z."/>
            <person name="Lei P."/>
        </authorList>
    </citation>
    <scope>NUCLEOTIDE SEQUENCE</scope>
    <source>
        <strain evidence="5">S6</strain>
    </source>
</reference>
<evidence type="ECO:0000256" key="3">
    <source>
        <dbReference type="ARBA" id="ARBA00023163"/>
    </source>
</evidence>
<keyword evidence="3" id="KW-0804">Transcription</keyword>
<dbReference type="InterPro" id="IPR009057">
    <property type="entry name" value="Homeodomain-like_sf"/>
</dbReference>